<dbReference type="PANTHER" id="PTHR37017">
    <property type="entry name" value="AB HYDROLASE-1 DOMAIN-CONTAINING PROTEIN-RELATED"/>
    <property type="match status" value="1"/>
</dbReference>
<dbReference type="InterPro" id="IPR052897">
    <property type="entry name" value="Sec-Metab_Biosynth_Hydrolase"/>
</dbReference>
<evidence type="ECO:0000313" key="2">
    <source>
        <dbReference type="EMBL" id="KAK8862669.1"/>
    </source>
</evidence>
<dbReference type="Pfam" id="PF12697">
    <property type="entry name" value="Abhydrolase_6"/>
    <property type="match status" value="1"/>
</dbReference>
<keyword evidence="3" id="KW-1185">Reference proteome</keyword>
<dbReference type="SUPFAM" id="SSF53474">
    <property type="entry name" value="alpha/beta-Hydrolases"/>
    <property type="match status" value="1"/>
</dbReference>
<dbReference type="Proteomes" id="UP001390339">
    <property type="component" value="Unassembled WGS sequence"/>
</dbReference>
<comment type="caution">
    <text evidence="2">The sequence shown here is derived from an EMBL/GenBank/DDBJ whole genome shotgun (WGS) entry which is preliminary data.</text>
</comment>
<evidence type="ECO:0000259" key="1">
    <source>
        <dbReference type="Pfam" id="PF12697"/>
    </source>
</evidence>
<accession>A0ABR2IGN8</accession>
<sequence>MSSSSSSSPVLVLVPGAFGTPDGFSQLLPYLTEAGISTQPGGYPSANPADPTQATCAKDIAHLRDNVLLPILDQQQKDIVLLVHSYGGVVGGGASKGLDKQTRAAQGYKTSILGLIYVAGNITLDGESLMQAVGGAYPPFIKLNKPFPNVALIEPHMVHLYNDCDSAQTEELAKAMVPHANLAFETPPSAPGWADSGFDGRRVYVHTLDDACNPASLQQMWLEKSKVKWEVVDFQSGHMPMVSQPKELAAQIAKSVKGFVAL</sequence>
<dbReference type="GO" id="GO:0016787">
    <property type="term" value="F:hydrolase activity"/>
    <property type="evidence" value="ECO:0007669"/>
    <property type="project" value="UniProtKB-KW"/>
</dbReference>
<keyword evidence="2" id="KW-0378">Hydrolase</keyword>
<proteinExistence type="predicted"/>
<evidence type="ECO:0000313" key="3">
    <source>
        <dbReference type="Proteomes" id="UP001390339"/>
    </source>
</evidence>
<gene>
    <name evidence="2" type="ORF">PGQ11_008904</name>
</gene>
<dbReference type="InterPro" id="IPR000073">
    <property type="entry name" value="AB_hydrolase_1"/>
</dbReference>
<dbReference type="PANTHER" id="PTHR37017:SF8">
    <property type="entry name" value="AB HYDROLASE-1 DOMAIN-CONTAINING PROTEIN"/>
    <property type="match status" value="1"/>
</dbReference>
<organism evidence="2 3">
    <name type="scientific">Apiospora arundinis</name>
    <dbReference type="NCBI Taxonomy" id="335852"/>
    <lineage>
        <taxon>Eukaryota</taxon>
        <taxon>Fungi</taxon>
        <taxon>Dikarya</taxon>
        <taxon>Ascomycota</taxon>
        <taxon>Pezizomycotina</taxon>
        <taxon>Sordariomycetes</taxon>
        <taxon>Xylariomycetidae</taxon>
        <taxon>Amphisphaeriales</taxon>
        <taxon>Apiosporaceae</taxon>
        <taxon>Apiospora</taxon>
    </lineage>
</organism>
<name>A0ABR2IGN8_9PEZI</name>
<protein>
    <submittedName>
        <fullName evidence="2">Alpha/Beta hydrolase protein</fullName>
    </submittedName>
</protein>
<feature type="domain" description="AB hydrolase-1" evidence="1">
    <location>
        <begin position="11"/>
        <end position="250"/>
    </location>
</feature>
<reference evidence="2 3" key="1">
    <citation type="journal article" date="2024" name="IMA Fungus">
        <title>Apiospora arundinis, a panoply of carbohydrate-active enzymes and secondary metabolites.</title>
        <authorList>
            <person name="Sorensen T."/>
            <person name="Petersen C."/>
            <person name="Muurmann A.T."/>
            <person name="Christiansen J.V."/>
            <person name="Brundto M.L."/>
            <person name="Overgaard C.K."/>
            <person name="Boysen A.T."/>
            <person name="Wollenberg R.D."/>
            <person name="Larsen T.O."/>
            <person name="Sorensen J.L."/>
            <person name="Nielsen K.L."/>
            <person name="Sondergaard T.E."/>
        </authorList>
    </citation>
    <scope>NUCLEOTIDE SEQUENCE [LARGE SCALE GENOMIC DNA]</scope>
    <source>
        <strain evidence="2 3">AAU 773</strain>
    </source>
</reference>
<dbReference type="EMBL" id="JAPCWZ010000005">
    <property type="protein sequence ID" value="KAK8862669.1"/>
    <property type="molecule type" value="Genomic_DNA"/>
</dbReference>
<dbReference type="InterPro" id="IPR029058">
    <property type="entry name" value="AB_hydrolase_fold"/>
</dbReference>
<dbReference type="Gene3D" id="3.40.50.1820">
    <property type="entry name" value="alpha/beta hydrolase"/>
    <property type="match status" value="1"/>
</dbReference>